<dbReference type="Gene3D" id="3.30.70.270">
    <property type="match status" value="1"/>
</dbReference>
<dbReference type="RefSeq" id="WP_067420121.1">
    <property type="nucleotide sequence ID" value="NZ_LNTY01000062.1"/>
</dbReference>
<protein>
    <recommendedName>
        <fullName evidence="2">diguanylate cyclase</fullName>
        <ecNumber evidence="2">2.7.7.65</ecNumber>
    </recommendedName>
</protein>
<accession>A0A135I2F0</accession>
<dbReference type="GO" id="GO:1902201">
    <property type="term" value="P:negative regulation of bacterial-type flagellum-dependent cell motility"/>
    <property type="evidence" value="ECO:0007669"/>
    <property type="project" value="TreeGrafter"/>
</dbReference>
<dbReference type="STRING" id="294935.ATN88_15235"/>
<name>A0A135I2F0_9GAMM</name>
<proteinExistence type="predicted"/>
<sequence>MIDWPIGIVLMLTGFLVGALWASRKRVVSLQNWQSYLSNLHSPKAIISHKDGRIFFANRSFVRLYDIDTEHGDFRMRSEQERDAITLMLRHRRWPTPFIDVTSDIRTSSSQKIRRYARFSGLPVWCKGQHAWIVSLEPESESVYSEPFVNDDNQIFRTVINSLAELVCFQDREGKVVGTNQAFDRFWKGREDEGLFFNASEDIASRRTQQSWTTNPNGDSCLLETSQTVLRDTDNHIYGTLSISHDVTNWHMMRQVMEQEIQARHEVEQQLKKHSNLLTSIFQASVDPIGIYNKHYEFLGGNPAFAEAMGAPHDDLEGELAEEIVEPEILAQHQKMDKPVLDDGQTVKYEDLVMKRDGSMVWYEMTKTQFVDPTDETIGVLVIARDVTERKATQQQLADAIMELEELSFVDGLTKVANRRSFDEQLVKMWHSHIREGEPLSLILCDIDFFKPYNDNYGHQRGDSALRKVADVFQHVIRRPLDAVARYGGEEFAILLPNTTESGAMHVAENIASELAAASVLHEFSGVSDRLTLSQGIATLSPKPGQDYGELVSLADKALYRAKNAGRNQIASSSNKELVDAD</sequence>
<comment type="cofactor">
    <cofactor evidence="1">
        <name>Mg(2+)</name>
        <dbReference type="ChEBI" id="CHEBI:18420"/>
    </cofactor>
</comment>
<evidence type="ECO:0000259" key="4">
    <source>
        <dbReference type="PROSITE" id="PS50113"/>
    </source>
</evidence>
<comment type="caution">
    <text evidence="6">The sequence shown here is derived from an EMBL/GenBank/DDBJ whole genome shotgun (WGS) entry which is preliminary data.</text>
</comment>
<dbReference type="SUPFAM" id="SSF55073">
    <property type="entry name" value="Nucleotide cyclase"/>
    <property type="match status" value="1"/>
</dbReference>
<gene>
    <name evidence="6" type="ORF">ATN88_15235</name>
</gene>
<dbReference type="Gene3D" id="3.30.450.20">
    <property type="entry name" value="PAS domain"/>
    <property type="match status" value="2"/>
</dbReference>
<feature type="domain" description="GGDEF" evidence="5">
    <location>
        <begin position="438"/>
        <end position="575"/>
    </location>
</feature>
<dbReference type="InterPro" id="IPR035965">
    <property type="entry name" value="PAS-like_dom_sf"/>
</dbReference>
<dbReference type="EC" id="2.7.7.65" evidence="2"/>
<dbReference type="NCBIfam" id="TIGR00229">
    <property type="entry name" value="sensory_box"/>
    <property type="match status" value="1"/>
</dbReference>
<evidence type="ECO:0000313" key="6">
    <source>
        <dbReference type="EMBL" id="KXF79633.1"/>
    </source>
</evidence>
<dbReference type="InterPro" id="IPR029787">
    <property type="entry name" value="Nucleotide_cyclase"/>
</dbReference>
<dbReference type="Proteomes" id="UP000070529">
    <property type="component" value="Unassembled WGS sequence"/>
</dbReference>
<comment type="catalytic activity">
    <reaction evidence="3">
        <text>2 GTP = 3',3'-c-di-GMP + 2 diphosphate</text>
        <dbReference type="Rhea" id="RHEA:24898"/>
        <dbReference type="ChEBI" id="CHEBI:33019"/>
        <dbReference type="ChEBI" id="CHEBI:37565"/>
        <dbReference type="ChEBI" id="CHEBI:58805"/>
        <dbReference type="EC" id="2.7.7.65"/>
    </reaction>
</comment>
<evidence type="ECO:0000259" key="5">
    <source>
        <dbReference type="PROSITE" id="PS50887"/>
    </source>
</evidence>
<dbReference type="NCBIfam" id="TIGR00254">
    <property type="entry name" value="GGDEF"/>
    <property type="match status" value="1"/>
</dbReference>
<dbReference type="OrthoDB" id="9812260at2"/>
<evidence type="ECO:0000256" key="3">
    <source>
        <dbReference type="ARBA" id="ARBA00034247"/>
    </source>
</evidence>
<keyword evidence="7" id="KW-1185">Reference proteome</keyword>
<dbReference type="PROSITE" id="PS50887">
    <property type="entry name" value="GGDEF"/>
    <property type="match status" value="1"/>
</dbReference>
<dbReference type="GO" id="GO:0052621">
    <property type="term" value="F:diguanylate cyclase activity"/>
    <property type="evidence" value="ECO:0007669"/>
    <property type="project" value="UniProtKB-EC"/>
</dbReference>
<dbReference type="Pfam" id="PF00990">
    <property type="entry name" value="GGDEF"/>
    <property type="match status" value="1"/>
</dbReference>
<dbReference type="InterPro" id="IPR043128">
    <property type="entry name" value="Rev_trsase/Diguanyl_cyclase"/>
</dbReference>
<dbReference type="InterPro" id="IPR013656">
    <property type="entry name" value="PAS_4"/>
</dbReference>
<dbReference type="CDD" id="cd00130">
    <property type="entry name" value="PAS"/>
    <property type="match status" value="1"/>
</dbReference>
<dbReference type="PROSITE" id="PS50113">
    <property type="entry name" value="PAC"/>
    <property type="match status" value="1"/>
</dbReference>
<dbReference type="SUPFAM" id="SSF55785">
    <property type="entry name" value="PYP-like sensor domain (PAS domain)"/>
    <property type="match status" value="2"/>
</dbReference>
<evidence type="ECO:0000256" key="1">
    <source>
        <dbReference type="ARBA" id="ARBA00001946"/>
    </source>
</evidence>
<dbReference type="PANTHER" id="PTHR45138:SF9">
    <property type="entry name" value="DIGUANYLATE CYCLASE DGCM-RELATED"/>
    <property type="match status" value="1"/>
</dbReference>
<dbReference type="PANTHER" id="PTHR45138">
    <property type="entry name" value="REGULATORY COMPONENTS OF SENSORY TRANSDUCTION SYSTEM"/>
    <property type="match status" value="1"/>
</dbReference>
<evidence type="ECO:0000256" key="2">
    <source>
        <dbReference type="ARBA" id="ARBA00012528"/>
    </source>
</evidence>
<dbReference type="InterPro" id="IPR000160">
    <property type="entry name" value="GGDEF_dom"/>
</dbReference>
<organism evidence="6 7">
    <name type="scientific">Enterovibrio coralii</name>
    <dbReference type="NCBI Taxonomy" id="294935"/>
    <lineage>
        <taxon>Bacteria</taxon>
        <taxon>Pseudomonadati</taxon>
        <taxon>Pseudomonadota</taxon>
        <taxon>Gammaproteobacteria</taxon>
        <taxon>Vibrionales</taxon>
        <taxon>Vibrionaceae</taxon>
        <taxon>Enterovibrio</taxon>
    </lineage>
</organism>
<evidence type="ECO:0000313" key="7">
    <source>
        <dbReference type="Proteomes" id="UP000070529"/>
    </source>
</evidence>
<dbReference type="AlphaFoldDB" id="A0A135I2F0"/>
<dbReference type="GO" id="GO:0043709">
    <property type="term" value="P:cell adhesion involved in single-species biofilm formation"/>
    <property type="evidence" value="ECO:0007669"/>
    <property type="project" value="TreeGrafter"/>
</dbReference>
<dbReference type="SMART" id="SM00267">
    <property type="entry name" value="GGDEF"/>
    <property type="match status" value="1"/>
</dbReference>
<dbReference type="EMBL" id="LNTY01000062">
    <property type="protein sequence ID" value="KXF79633.1"/>
    <property type="molecule type" value="Genomic_DNA"/>
</dbReference>
<dbReference type="InterPro" id="IPR050469">
    <property type="entry name" value="Diguanylate_Cyclase"/>
</dbReference>
<dbReference type="Pfam" id="PF08448">
    <property type="entry name" value="PAS_4"/>
    <property type="match status" value="1"/>
</dbReference>
<dbReference type="SMART" id="SM00091">
    <property type="entry name" value="PAS"/>
    <property type="match status" value="3"/>
</dbReference>
<dbReference type="CDD" id="cd01949">
    <property type="entry name" value="GGDEF"/>
    <property type="match status" value="1"/>
</dbReference>
<dbReference type="InterPro" id="IPR000014">
    <property type="entry name" value="PAS"/>
</dbReference>
<dbReference type="FunFam" id="3.30.70.270:FF:000001">
    <property type="entry name" value="Diguanylate cyclase domain protein"/>
    <property type="match status" value="1"/>
</dbReference>
<dbReference type="GO" id="GO:0005886">
    <property type="term" value="C:plasma membrane"/>
    <property type="evidence" value="ECO:0007669"/>
    <property type="project" value="TreeGrafter"/>
</dbReference>
<reference evidence="6 7" key="1">
    <citation type="submission" date="2015-11" db="EMBL/GenBank/DDBJ databases">
        <title>Genomic Taxonomy of the Vibrionaceae.</title>
        <authorList>
            <person name="Gomez-Gil B."/>
            <person name="Enciso-Ibarra J."/>
        </authorList>
    </citation>
    <scope>NUCLEOTIDE SEQUENCE [LARGE SCALE GENOMIC DNA]</scope>
    <source>
        <strain evidence="6 7">CAIM 912</strain>
    </source>
</reference>
<feature type="domain" description="PAC" evidence="4">
    <location>
        <begin position="347"/>
        <end position="399"/>
    </location>
</feature>
<dbReference type="InterPro" id="IPR000700">
    <property type="entry name" value="PAS-assoc_C"/>
</dbReference>